<protein>
    <recommendedName>
        <fullName evidence="8">Probable membrane transporter protein</fullName>
    </recommendedName>
</protein>
<evidence type="ECO:0000256" key="6">
    <source>
        <dbReference type="ARBA" id="ARBA00022989"/>
    </source>
</evidence>
<keyword evidence="6 8" id="KW-1133">Transmembrane helix</keyword>
<evidence type="ECO:0000256" key="8">
    <source>
        <dbReference type="RuleBase" id="RU363041"/>
    </source>
</evidence>
<gene>
    <name evidence="9" type="ORF">MO867_10275</name>
</gene>
<comment type="similarity">
    <text evidence="2 8">Belongs to the 4-toluene sulfonate uptake permease (TSUP) (TC 2.A.102) family.</text>
</comment>
<keyword evidence="10" id="KW-1185">Reference proteome</keyword>
<accession>A0A9X2J7P9</accession>
<keyword evidence="3" id="KW-0813">Transport</keyword>
<comment type="subcellular location">
    <subcellularLocation>
        <location evidence="1 8">Cell membrane</location>
        <topology evidence="1 8">Multi-pass membrane protein</topology>
    </subcellularLocation>
</comment>
<dbReference type="RefSeq" id="WP_252466335.1">
    <property type="nucleotide sequence ID" value="NZ_JALBWM010000036.1"/>
</dbReference>
<proteinExistence type="inferred from homology"/>
<dbReference type="Proteomes" id="UP001139028">
    <property type="component" value="Unassembled WGS sequence"/>
</dbReference>
<dbReference type="GO" id="GO:0005886">
    <property type="term" value="C:plasma membrane"/>
    <property type="evidence" value="ECO:0007669"/>
    <property type="project" value="UniProtKB-SubCell"/>
</dbReference>
<keyword evidence="4 8" id="KW-1003">Cell membrane</keyword>
<evidence type="ECO:0000256" key="2">
    <source>
        <dbReference type="ARBA" id="ARBA00009142"/>
    </source>
</evidence>
<feature type="transmembrane region" description="Helical" evidence="8">
    <location>
        <begin position="68"/>
        <end position="88"/>
    </location>
</feature>
<dbReference type="Pfam" id="PF01925">
    <property type="entry name" value="TauE"/>
    <property type="match status" value="1"/>
</dbReference>
<sequence length="244" mass="26502">MVELLLLIFGALAWYISTLSAGGGAVLLLPVISFIVGPHLVAPTVTIAKCLASPYRALVFWSYIDWKVIRWLTPGSLIGAAAGAYTYTQMSPDWIQLIVGIFLISTVFQYQFGHREKTFPMTLPYFFPVGLVTSFVSGVVGAMGPLKNPFLLNYGVEKEALIATKALNSLLMQATKLVTYITFSAISLELALYGVAAGIGGIIGVFFAKRKLLKVSAEKFKIYTLFIMLICGLALVSKAMVDLI</sequence>
<name>A0A9X2J7P9_9GAMM</name>
<evidence type="ECO:0000256" key="1">
    <source>
        <dbReference type="ARBA" id="ARBA00004651"/>
    </source>
</evidence>
<evidence type="ECO:0000313" key="10">
    <source>
        <dbReference type="Proteomes" id="UP001139028"/>
    </source>
</evidence>
<feature type="transmembrane region" description="Helical" evidence="8">
    <location>
        <begin position="220"/>
        <end position="241"/>
    </location>
</feature>
<evidence type="ECO:0000256" key="7">
    <source>
        <dbReference type="ARBA" id="ARBA00023136"/>
    </source>
</evidence>
<dbReference type="InterPro" id="IPR002781">
    <property type="entry name" value="TM_pro_TauE-like"/>
</dbReference>
<comment type="caution">
    <text evidence="9">The sequence shown here is derived from an EMBL/GenBank/DDBJ whole genome shotgun (WGS) entry which is preliminary data.</text>
</comment>
<feature type="transmembrane region" description="Helical" evidence="8">
    <location>
        <begin position="177"/>
        <end position="208"/>
    </location>
</feature>
<evidence type="ECO:0000256" key="3">
    <source>
        <dbReference type="ARBA" id="ARBA00022448"/>
    </source>
</evidence>
<dbReference type="InterPro" id="IPR052017">
    <property type="entry name" value="TSUP"/>
</dbReference>
<dbReference type="AlphaFoldDB" id="A0A9X2J7P9"/>
<keyword evidence="5 8" id="KW-0812">Transmembrane</keyword>
<evidence type="ECO:0000313" key="9">
    <source>
        <dbReference type="EMBL" id="MCO1334726.1"/>
    </source>
</evidence>
<evidence type="ECO:0000256" key="5">
    <source>
        <dbReference type="ARBA" id="ARBA00022692"/>
    </source>
</evidence>
<dbReference type="PANTHER" id="PTHR30269">
    <property type="entry name" value="TRANSMEMBRANE PROTEIN YFCA"/>
    <property type="match status" value="1"/>
</dbReference>
<reference evidence="9" key="1">
    <citation type="journal article" date="2022" name="Arch. Microbiol.">
        <title>Microbulbifer okhotskensis sp. nov., isolated from a deep bottom sediment of the Okhotsk Sea.</title>
        <authorList>
            <person name="Romanenko L."/>
            <person name="Kurilenko V."/>
            <person name="Otstavnykh N."/>
            <person name="Velansky P."/>
            <person name="Isaeva M."/>
            <person name="Mikhailov V."/>
        </authorList>
    </citation>
    <scope>NUCLEOTIDE SEQUENCE</scope>
    <source>
        <strain evidence="9">OS29</strain>
    </source>
</reference>
<evidence type="ECO:0000256" key="4">
    <source>
        <dbReference type="ARBA" id="ARBA00022475"/>
    </source>
</evidence>
<dbReference type="PANTHER" id="PTHR30269:SF37">
    <property type="entry name" value="MEMBRANE TRANSPORTER PROTEIN"/>
    <property type="match status" value="1"/>
</dbReference>
<organism evidence="9 10">
    <name type="scientific">Microbulbifer okhotskensis</name>
    <dbReference type="NCBI Taxonomy" id="2926617"/>
    <lineage>
        <taxon>Bacteria</taxon>
        <taxon>Pseudomonadati</taxon>
        <taxon>Pseudomonadota</taxon>
        <taxon>Gammaproteobacteria</taxon>
        <taxon>Cellvibrionales</taxon>
        <taxon>Microbulbiferaceae</taxon>
        <taxon>Microbulbifer</taxon>
    </lineage>
</organism>
<feature type="transmembrane region" description="Helical" evidence="8">
    <location>
        <begin position="125"/>
        <end position="144"/>
    </location>
</feature>
<feature type="transmembrane region" description="Helical" evidence="8">
    <location>
        <begin position="94"/>
        <end position="113"/>
    </location>
</feature>
<keyword evidence="7 8" id="KW-0472">Membrane</keyword>
<dbReference type="EMBL" id="JALBWM010000036">
    <property type="protein sequence ID" value="MCO1334726.1"/>
    <property type="molecule type" value="Genomic_DNA"/>
</dbReference>